<protein>
    <recommendedName>
        <fullName evidence="4">Glutaredoxin-1</fullName>
    </recommendedName>
    <alternativeName>
        <fullName evidence="11">Thioltransferase-1</fullName>
    </alternativeName>
</protein>
<dbReference type="PROSITE" id="PS51354">
    <property type="entry name" value="GLUTAREDOXIN_2"/>
    <property type="match status" value="1"/>
</dbReference>
<dbReference type="Ensembl" id="ENSCCNT00000025017.1">
    <property type="protein sequence ID" value="ENSCCNP00000019282.1"/>
    <property type="gene ID" value="ENSCCNG00000019421.1"/>
</dbReference>
<comment type="similarity">
    <text evidence="3">Belongs to the glutaredoxin family.</text>
</comment>
<evidence type="ECO:0000313" key="13">
    <source>
        <dbReference type="EMBL" id="JAV40072.1"/>
    </source>
</evidence>
<dbReference type="AlphaFoldDB" id="A0A250Y8W8"/>
<evidence type="ECO:0000256" key="11">
    <source>
        <dbReference type="ARBA" id="ARBA00081121"/>
    </source>
</evidence>
<dbReference type="PRINTS" id="PR00160">
    <property type="entry name" value="GLUTAREDOXIN"/>
</dbReference>
<dbReference type="GO" id="GO:0005739">
    <property type="term" value="C:mitochondrion"/>
    <property type="evidence" value="ECO:0007669"/>
    <property type="project" value="TreeGrafter"/>
</dbReference>
<dbReference type="InterPro" id="IPR011899">
    <property type="entry name" value="Glutaredoxin_euk/vir"/>
</dbReference>
<dbReference type="Gene3D" id="3.40.30.10">
    <property type="entry name" value="Glutaredoxin"/>
    <property type="match status" value="1"/>
</dbReference>
<dbReference type="GO" id="GO:0015038">
    <property type="term" value="F:glutathione disulfide oxidoreductase activity"/>
    <property type="evidence" value="ECO:0007669"/>
    <property type="project" value="TreeGrafter"/>
</dbReference>
<dbReference type="Pfam" id="PF00462">
    <property type="entry name" value="Glutaredoxin"/>
    <property type="match status" value="1"/>
</dbReference>
<keyword evidence="6" id="KW-0963">Cytoplasm</keyword>
<evidence type="ECO:0000256" key="8">
    <source>
        <dbReference type="ARBA" id="ARBA00022990"/>
    </source>
</evidence>
<dbReference type="PROSITE" id="PS00195">
    <property type="entry name" value="GLUTAREDOXIN_1"/>
    <property type="match status" value="1"/>
</dbReference>
<dbReference type="PANTHER" id="PTHR46185">
    <property type="entry name" value="GLUTAREDOXIN-1"/>
    <property type="match status" value="1"/>
</dbReference>
<keyword evidence="8" id="KW-0007">Acetylation</keyword>
<accession>A0A250Y8W8</accession>
<evidence type="ECO:0000256" key="5">
    <source>
        <dbReference type="ARBA" id="ARBA00022448"/>
    </source>
</evidence>
<feature type="domain" description="Glutaredoxin" evidence="12">
    <location>
        <begin position="15"/>
        <end position="80"/>
    </location>
</feature>
<evidence type="ECO:0000256" key="3">
    <source>
        <dbReference type="ARBA" id="ARBA00007787"/>
    </source>
</evidence>
<reference evidence="13" key="1">
    <citation type="journal article" date="2017" name="G3 (Bethesda)">
        <title>De Novo Genome and Transcriptome Assembly of the Canadian Beaver (Castor canadensis).</title>
        <authorList>
            <person name="Lok S."/>
            <person name="Paton T.A."/>
            <person name="Wang Z."/>
            <person name="Kaur G."/>
            <person name="Walker S."/>
            <person name="Yuen R.K."/>
            <person name="Sung W.W."/>
            <person name="Whitney J."/>
            <person name="Buchanan J.A."/>
            <person name="Trost B."/>
            <person name="Singh N."/>
            <person name="Apresto B."/>
            <person name="Chen N."/>
            <person name="Coole M."/>
            <person name="Dawson T.J."/>
            <person name="Ho K.Y."/>
            <person name="Hu Z."/>
            <person name="Pullenayegum S."/>
            <person name="Samler K."/>
            <person name="Shipstone A."/>
            <person name="Tsoi F."/>
            <person name="Wang T."/>
            <person name="Pereira S.L."/>
            <person name="Rostami P."/>
            <person name="Ryan C.A."/>
            <person name="Tong A.H."/>
            <person name="Ng K."/>
            <person name="Sundaravadanam Y."/>
            <person name="Simpson J.T."/>
            <person name="Lim B.K."/>
            <person name="Engstrom M.D."/>
            <person name="Dutton C.J."/>
            <person name="Kerr K.C."/>
            <person name="Franke M."/>
            <person name="Rapley W."/>
            <person name="Wintle R.F."/>
            <person name="Scherer S.W."/>
        </authorList>
    </citation>
    <scope>NUCLEOTIDE SEQUENCE</scope>
    <source>
        <strain evidence="13">Ward</strain>
        <tissue evidence="13">Leukocyte</tissue>
    </source>
</reference>
<evidence type="ECO:0000259" key="12">
    <source>
        <dbReference type="Pfam" id="PF00462"/>
    </source>
</evidence>
<sequence>MAQEFVNAKIQPGKVVVFIKPSCPYCRKTQEILSQLPFKQGLLEFVDITATSHTSEIQDYLKQLTGARTVPRVFIGKDCIGGCTDLEVMQQNGELLVRLKQIGALQ</sequence>
<evidence type="ECO:0000256" key="10">
    <source>
        <dbReference type="ARBA" id="ARBA00023284"/>
    </source>
</evidence>
<dbReference type="InterPro" id="IPR002109">
    <property type="entry name" value="Glutaredoxin"/>
</dbReference>
<dbReference type="SUPFAM" id="SSF52833">
    <property type="entry name" value="Thioredoxin-like"/>
    <property type="match status" value="1"/>
</dbReference>
<comment type="subcellular location">
    <subcellularLocation>
        <location evidence="2">Cytoplasm</location>
    </subcellularLocation>
</comment>
<dbReference type="PANTHER" id="PTHR46185:SF1">
    <property type="entry name" value="GLUTAREDOXIN-1"/>
    <property type="match status" value="1"/>
</dbReference>
<keyword evidence="5" id="KW-0813">Transport</keyword>
<evidence type="ECO:0000256" key="1">
    <source>
        <dbReference type="ARBA" id="ARBA00002549"/>
    </source>
</evidence>
<name>A0A250Y8W8_CASCN</name>
<dbReference type="GeneID" id="109701133"/>
<dbReference type="NCBIfam" id="TIGR02180">
    <property type="entry name" value="GRX_euk"/>
    <property type="match status" value="1"/>
</dbReference>
<dbReference type="InterPro" id="IPR036249">
    <property type="entry name" value="Thioredoxin-like_sf"/>
</dbReference>
<evidence type="ECO:0000313" key="14">
    <source>
        <dbReference type="Ensembl" id="ENSCCNP00000019282.1"/>
    </source>
</evidence>
<keyword evidence="7" id="KW-0249">Electron transport</keyword>
<dbReference type="FunFam" id="3.40.30.10:FF:000214">
    <property type="entry name" value="glutaredoxin-1 isoform X1"/>
    <property type="match status" value="1"/>
</dbReference>
<evidence type="ECO:0000256" key="2">
    <source>
        <dbReference type="ARBA" id="ARBA00004496"/>
    </source>
</evidence>
<keyword evidence="9" id="KW-1015">Disulfide bond</keyword>
<proteinExistence type="inferred from homology"/>
<dbReference type="InterPro" id="IPR047185">
    <property type="entry name" value="GLRX1"/>
</dbReference>
<dbReference type="EMBL" id="GFFW01004716">
    <property type="protein sequence ID" value="JAV40072.1"/>
    <property type="molecule type" value="Transcribed_RNA"/>
</dbReference>
<dbReference type="InterPro" id="IPR011767">
    <property type="entry name" value="GLR_AS"/>
</dbReference>
<reference evidence="14" key="2">
    <citation type="submission" date="2023-09" db="UniProtKB">
        <authorList>
            <consortium name="Ensembl"/>
        </authorList>
    </citation>
    <scope>IDENTIFICATION</scope>
</reference>
<evidence type="ECO:0000256" key="4">
    <source>
        <dbReference type="ARBA" id="ARBA00013662"/>
    </source>
</evidence>
<evidence type="ECO:0000256" key="9">
    <source>
        <dbReference type="ARBA" id="ARBA00023157"/>
    </source>
</evidence>
<gene>
    <name evidence="13" type="primary">GLRX</name>
    <name evidence="14" type="synonym">Glrx</name>
</gene>
<dbReference type="RefSeq" id="XP_020042128.2">
    <property type="nucleotide sequence ID" value="XM_020186539.2"/>
</dbReference>
<evidence type="ECO:0000256" key="6">
    <source>
        <dbReference type="ARBA" id="ARBA00022490"/>
    </source>
</evidence>
<dbReference type="CDD" id="cd03419">
    <property type="entry name" value="GRX_GRXh_1_2_like"/>
    <property type="match status" value="1"/>
</dbReference>
<evidence type="ECO:0000256" key="7">
    <source>
        <dbReference type="ARBA" id="ARBA00022982"/>
    </source>
</evidence>
<comment type="function">
    <text evidence="1">Has a glutathione-disulfide oxidoreductase activity in the presence of NADPH and glutathione reductase. Reduces low molecular weight disulfides and proteins.</text>
</comment>
<organism evidence="13">
    <name type="scientific">Castor canadensis</name>
    <name type="common">American beaver</name>
    <dbReference type="NCBI Taxonomy" id="51338"/>
    <lineage>
        <taxon>Eukaryota</taxon>
        <taxon>Metazoa</taxon>
        <taxon>Chordata</taxon>
        <taxon>Craniata</taxon>
        <taxon>Vertebrata</taxon>
        <taxon>Euteleostomi</taxon>
        <taxon>Mammalia</taxon>
        <taxon>Eutheria</taxon>
        <taxon>Euarchontoglires</taxon>
        <taxon>Glires</taxon>
        <taxon>Rodentia</taxon>
        <taxon>Castorimorpha</taxon>
        <taxon>Castoridae</taxon>
        <taxon>Castor</taxon>
    </lineage>
</organism>
<keyword evidence="10" id="KW-0676">Redox-active center</keyword>
<dbReference type="InterPro" id="IPR014025">
    <property type="entry name" value="Glutaredoxin_subgr"/>
</dbReference>